<evidence type="ECO:0000313" key="3">
    <source>
        <dbReference type="EMBL" id="ACZ40682.1"/>
    </source>
</evidence>
<dbReference type="CDD" id="cd00093">
    <property type="entry name" value="HTH_XRE"/>
    <property type="match status" value="1"/>
</dbReference>
<dbReference type="GO" id="GO:0005829">
    <property type="term" value="C:cytosol"/>
    <property type="evidence" value="ECO:0007669"/>
    <property type="project" value="TreeGrafter"/>
</dbReference>
<dbReference type="AlphaFoldDB" id="D1CA39"/>
<evidence type="ECO:0000313" key="4">
    <source>
        <dbReference type="Proteomes" id="UP000002027"/>
    </source>
</evidence>
<dbReference type="Gene3D" id="1.10.260.40">
    <property type="entry name" value="lambda repressor-like DNA-binding domains"/>
    <property type="match status" value="1"/>
</dbReference>
<feature type="domain" description="HTH cro/C1-type" evidence="2">
    <location>
        <begin position="22"/>
        <end position="76"/>
    </location>
</feature>
<accession>D1CA39</accession>
<dbReference type="GO" id="GO:0003700">
    <property type="term" value="F:DNA-binding transcription factor activity"/>
    <property type="evidence" value="ECO:0007669"/>
    <property type="project" value="TreeGrafter"/>
</dbReference>
<dbReference type="SUPFAM" id="SSF47413">
    <property type="entry name" value="lambda repressor-like DNA-binding domains"/>
    <property type="match status" value="1"/>
</dbReference>
<reference evidence="3 4" key="2">
    <citation type="journal article" date="2010" name="Stand. Genomic Sci.">
        <title>Complete genome sequence of Desulfohalobium retbaense type strain (HR(100)).</title>
        <authorList>
            <person name="Spring S."/>
            <person name="Nolan M."/>
            <person name="Lapidus A."/>
            <person name="Glavina Del Rio T."/>
            <person name="Copeland A."/>
            <person name="Tice H."/>
            <person name="Cheng J.F."/>
            <person name="Lucas S."/>
            <person name="Land M."/>
            <person name="Chen F."/>
            <person name="Bruce D."/>
            <person name="Goodwin L."/>
            <person name="Pitluck S."/>
            <person name="Ivanova N."/>
            <person name="Mavromatis K."/>
            <person name="Mikhailova N."/>
            <person name="Pati A."/>
            <person name="Chen A."/>
            <person name="Palaniappan K."/>
            <person name="Hauser L."/>
            <person name="Chang Y.J."/>
            <person name="Jeffries C.D."/>
            <person name="Munk C."/>
            <person name="Kiss H."/>
            <person name="Chain P."/>
            <person name="Han C."/>
            <person name="Brettin T."/>
            <person name="Detter J.C."/>
            <person name="Schuler E."/>
            <person name="Goker M."/>
            <person name="Rohde M."/>
            <person name="Bristow J."/>
            <person name="Eisen J.A."/>
            <person name="Markowitz V."/>
            <person name="Hugenholtz P."/>
            <person name="Kyrpides N.C."/>
            <person name="Klenk H.P."/>
        </authorList>
    </citation>
    <scope>NUCLEOTIDE SEQUENCE [LARGE SCALE GENOMIC DNA]</scope>
    <source>
        <strain evidence="4">ATCC 49802 / DSM 20745 / S 6022</strain>
    </source>
</reference>
<dbReference type="Pfam" id="PF13560">
    <property type="entry name" value="HTH_31"/>
    <property type="match status" value="1"/>
</dbReference>
<dbReference type="Proteomes" id="UP000002027">
    <property type="component" value="Chromosome 2"/>
</dbReference>
<keyword evidence="4" id="KW-1185">Reference proteome</keyword>
<dbReference type="GO" id="GO:0003677">
    <property type="term" value="F:DNA binding"/>
    <property type="evidence" value="ECO:0007669"/>
    <property type="project" value="UniProtKB-KW"/>
</dbReference>
<name>D1CA39_SPHTD</name>
<sequence length="367" mass="41260">MNTAEQSGAVLRRSRQQIGPALRALRERRGWTLAQLAAESGVSRSQVWRLEQGQNVPSYLTLARLAKALEVEINYFTSFESTATELDRDLSSYLRRVGVPEDTWAEFGRLGLEARGALLDALRRLTEPQEQVASRQRAAEAALAMRGLPEAAPEVLSTIDEVGLTPLEFARTWTQFEELPGDRICVAHRLSTVTGAPGLDHFRVFRLLYGVEFPDPRLLRWWASSTQSAIFATLQEHESRTIYPLASLERYLTTGEWGMRFAFSPKTVRAHVQATIDLLQSNPRFRIGLVDEMPPLGFFVKGTDGALIYPLADSDPQEASSNRVALRFTSPEVVTRVRDYFESLWDAIPPERKDSEAVIAWLKSRLG</sequence>
<dbReference type="RefSeq" id="WP_012873717.1">
    <property type="nucleotide sequence ID" value="NC_013524.1"/>
</dbReference>
<dbReference type="InterPro" id="IPR010982">
    <property type="entry name" value="Lambda_DNA-bd_dom_sf"/>
</dbReference>
<dbReference type="SMART" id="SM00530">
    <property type="entry name" value="HTH_XRE"/>
    <property type="match status" value="1"/>
</dbReference>
<protein>
    <submittedName>
        <fullName evidence="3">Transcriptional regulator, XRE family</fullName>
    </submittedName>
</protein>
<gene>
    <name evidence="3" type="ordered locus">Sthe_3282</name>
</gene>
<reference evidence="4" key="1">
    <citation type="submission" date="2009-11" db="EMBL/GenBank/DDBJ databases">
        <title>The complete chromosome 2 of Sphaerobacter thermophilus DSM 20745.</title>
        <authorList>
            <person name="Lucas S."/>
            <person name="Copeland A."/>
            <person name="Lapidus A."/>
            <person name="Glavina del Rio T."/>
            <person name="Dalin E."/>
            <person name="Tice H."/>
            <person name="Bruce D."/>
            <person name="Goodwin L."/>
            <person name="Pitluck S."/>
            <person name="Kyrpides N."/>
            <person name="Mavromatis K."/>
            <person name="Ivanova N."/>
            <person name="Mikhailova N."/>
            <person name="LaButti K.M."/>
            <person name="Clum A."/>
            <person name="Sun H.I."/>
            <person name="Brettin T."/>
            <person name="Detter J.C."/>
            <person name="Han C."/>
            <person name="Larimer F."/>
            <person name="Land M."/>
            <person name="Hauser L."/>
            <person name="Markowitz V."/>
            <person name="Cheng J.F."/>
            <person name="Hugenholtz P."/>
            <person name="Woyke T."/>
            <person name="Wu D."/>
            <person name="Steenblock K."/>
            <person name="Schneider S."/>
            <person name="Pukall R."/>
            <person name="Goeker M."/>
            <person name="Klenk H.P."/>
            <person name="Eisen J.A."/>
        </authorList>
    </citation>
    <scope>NUCLEOTIDE SEQUENCE [LARGE SCALE GENOMIC DNA]</scope>
    <source>
        <strain evidence="4">ATCC 49802 / DSM 20745 / S 6022</strain>
    </source>
</reference>
<dbReference type="PANTHER" id="PTHR46797:SF1">
    <property type="entry name" value="METHYLPHOSPHONATE SYNTHASE"/>
    <property type="match status" value="1"/>
</dbReference>
<dbReference type="KEGG" id="sti:Sthe_3282"/>
<proteinExistence type="predicted"/>
<dbReference type="HOGENOM" id="CLU_754209_0_0_0"/>
<dbReference type="EMBL" id="CP001824">
    <property type="protein sequence ID" value="ACZ40682.1"/>
    <property type="molecule type" value="Genomic_DNA"/>
</dbReference>
<evidence type="ECO:0000259" key="2">
    <source>
        <dbReference type="PROSITE" id="PS50943"/>
    </source>
</evidence>
<dbReference type="PANTHER" id="PTHR46797">
    <property type="entry name" value="HTH-TYPE TRANSCRIPTIONAL REGULATOR"/>
    <property type="match status" value="1"/>
</dbReference>
<dbReference type="eggNOG" id="COG1396">
    <property type="taxonomic scope" value="Bacteria"/>
</dbReference>
<dbReference type="InterPro" id="IPR001387">
    <property type="entry name" value="Cro/C1-type_HTH"/>
</dbReference>
<dbReference type="OrthoDB" id="166645at2"/>
<dbReference type="InterPro" id="IPR050807">
    <property type="entry name" value="TransReg_Diox_bact_type"/>
</dbReference>
<organism evidence="3 4">
    <name type="scientific">Sphaerobacter thermophilus (strain ATCC 49802 / DSM 20745 / KCCM 41009 / NCIMB 13125 / S 6022)</name>
    <dbReference type="NCBI Taxonomy" id="479434"/>
    <lineage>
        <taxon>Bacteria</taxon>
        <taxon>Pseudomonadati</taxon>
        <taxon>Thermomicrobiota</taxon>
        <taxon>Thermomicrobia</taxon>
        <taxon>Sphaerobacterales</taxon>
        <taxon>Sphaerobacterineae</taxon>
        <taxon>Sphaerobacteraceae</taxon>
        <taxon>Sphaerobacter</taxon>
    </lineage>
</organism>
<evidence type="ECO:0000256" key="1">
    <source>
        <dbReference type="ARBA" id="ARBA00023125"/>
    </source>
</evidence>
<dbReference type="InParanoid" id="D1CA39"/>
<dbReference type="PROSITE" id="PS50943">
    <property type="entry name" value="HTH_CROC1"/>
    <property type="match status" value="1"/>
</dbReference>
<keyword evidence="1" id="KW-0238">DNA-binding</keyword>